<evidence type="ECO:0000313" key="1">
    <source>
        <dbReference type="EMBL" id="GBP47590.1"/>
    </source>
</evidence>
<sequence length="112" mass="13116">MRYLGVQIDHSMRMAAHVEHVIHQSRAAWSMSRPVLRSHIPLRAKISLYKGYIRSRITYTPPAWYALCSISQRKRIQAQQNIALRMIVGANRYVLNDVIARNLRIETIEEFI</sequence>
<reference evidence="1 2" key="1">
    <citation type="journal article" date="2019" name="Commun. Biol.">
        <title>The bagworm genome reveals a unique fibroin gene that provides high tensile strength.</title>
        <authorList>
            <person name="Kono N."/>
            <person name="Nakamura H."/>
            <person name="Ohtoshi R."/>
            <person name="Tomita M."/>
            <person name="Numata K."/>
            <person name="Arakawa K."/>
        </authorList>
    </citation>
    <scope>NUCLEOTIDE SEQUENCE [LARGE SCALE GENOMIC DNA]</scope>
</reference>
<comment type="caution">
    <text evidence="1">The sequence shown here is derived from an EMBL/GenBank/DDBJ whole genome shotgun (WGS) entry which is preliminary data.</text>
</comment>
<dbReference type="AlphaFoldDB" id="A0A4C1W9N8"/>
<evidence type="ECO:0008006" key="3">
    <source>
        <dbReference type="Google" id="ProtNLM"/>
    </source>
</evidence>
<dbReference type="EMBL" id="BGZK01000505">
    <property type="protein sequence ID" value="GBP47590.1"/>
    <property type="molecule type" value="Genomic_DNA"/>
</dbReference>
<keyword evidence="2" id="KW-1185">Reference proteome</keyword>
<organism evidence="1 2">
    <name type="scientific">Eumeta variegata</name>
    <name type="common">Bagworm moth</name>
    <name type="synonym">Eumeta japonica</name>
    <dbReference type="NCBI Taxonomy" id="151549"/>
    <lineage>
        <taxon>Eukaryota</taxon>
        <taxon>Metazoa</taxon>
        <taxon>Ecdysozoa</taxon>
        <taxon>Arthropoda</taxon>
        <taxon>Hexapoda</taxon>
        <taxon>Insecta</taxon>
        <taxon>Pterygota</taxon>
        <taxon>Neoptera</taxon>
        <taxon>Endopterygota</taxon>
        <taxon>Lepidoptera</taxon>
        <taxon>Glossata</taxon>
        <taxon>Ditrysia</taxon>
        <taxon>Tineoidea</taxon>
        <taxon>Psychidae</taxon>
        <taxon>Oiketicinae</taxon>
        <taxon>Eumeta</taxon>
    </lineage>
</organism>
<protein>
    <recommendedName>
        <fullName evidence="3">RNA-directed DNA polymerase from mobile element jockey</fullName>
    </recommendedName>
</protein>
<evidence type="ECO:0000313" key="2">
    <source>
        <dbReference type="Proteomes" id="UP000299102"/>
    </source>
</evidence>
<dbReference type="OrthoDB" id="412981at2759"/>
<name>A0A4C1W9N8_EUMVA</name>
<proteinExistence type="predicted"/>
<dbReference type="Proteomes" id="UP000299102">
    <property type="component" value="Unassembled WGS sequence"/>
</dbReference>
<gene>
    <name evidence="1" type="ORF">EVAR_30304_1</name>
</gene>
<accession>A0A4C1W9N8</accession>